<evidence type="ECO:0000256" key="10">
    <source>
        <dbReference type="HAMAP-Rule" id="MF_04110"/>
    </source>
</evidence>
<evidence type="ECO:0000256" key="4">
    <source>
        <dbReference type="ARBA" id="ARBA00022638"/>
    </source>
</evidence>
<dbReference type="GO" id="GO:0042742">
    <property type="term" value="P:defense response to bacterium"/>
    <property type="evidence" value="ECO:0007669"/>
    <property type="project" value="UniProtKB-KW"/>
</dbReference>
<dbReference type="InterPro" id="IPR002196">
    <property type="entry name" value="Glyco_hydro_24"/>
</dbReference>
<dbReference type="InterPro" id="IPR033907">
    <property type="entry name" value="Endolysin_autolysin"/>
</dbReference>
<dbReference type="GO" id="GO:0044659">
    <property type="term" value="P:viral release from host cell by cytolysis"/>
    <property type="evidence" value="ECO:0007669"/>
    <property type="project" value="UniProtKB-UniRule"/>
</dbReference>
<keyword evidence="5 10" id="KW-0378">Hydrolase</keyword>
<evidence type="ECO:0000256" key="5">
    <source>
        <dbReference type="ARBA" id="ARBA00022801"/>
    </source>
</evidence>
<evidence type="ECO:0000256" key="3">
    <source>
        <dbReference type="ARBA" id="ARBA00022612"/>
    </source>
</evidence>
<dbReference type="EC" id="3.2.1.17" evidence="10"/>
<dbReference type="GO" id="GO:0003796">
    <property type="term" value="F:lysozyme activity"/>
    <property type="evidence" value="ECO:0007669"/>
    <property type="project" value="UniProtKB-UniRule"/>
</dbReference>
<dbReference type="Gene3D" id="1.10.530.40">
    <property type="match status" value="1"/>
</dbReference>
<evidence type="ECO:0000313" key="12">
    <source>
        <dbReference type="EMBL" id="CAB4127944.1"/>
    </source>
</evidence>
<dbReference type="InterPro" id="IPR023346">
    <property type="entry name" value="Lysozyme-like_dom_sf"/>
</dbReference>
<dbReference type="PANTHER" id="PTHR38107:SF3">
    <property type="entry name" value="LYSOZYME RRRD-RELATED"/>
    <property type="match status" value="1"/>
</dbReference>
<keyword evidence="9 10" id="KW-0326">Glycosidase</keyword>
<proteinExistence type="inferred from homology"/>
<evidence type="ECO:0000256" key="11">
    <source>
        <dbReference type="RuleBase" id="RU003788"/>
    </source>
</evidence>
<comment type="subcellular location">
    <subcellularLocation>
        <location evidence="10">Host cytoplasm</location>
    </subcellularLocation>
    <text evidence="10">The endolysin is cytoplasmic, but can reach the periplasmic space with the help of the holins which disrupt the host cell membrane.</text>
</comment>
<dbReference type="SUPFAM" id="SSF53955">
    <property type="entry name" value="Lysozyme-like"/>
    <property type="match status" value="1"/>
</dbReference>
<organism evidence="12">
    <name type="scientific">uncultured Caudovirales phage</name>
    <dbReference type="NCBI Taxonomy" id="2100421"/>
    <lineage>
        <taxon>Viruses</taxon>
        <taxon>Duplodnaviria</taxon>
        <taxon>Heunggongvirae</taxon>
        <taxon>Uroviricota</taxon>
        <taxon>Caudoviricetes</taxon>
        <taxon>Peduoviridae</taxon>
        <taxon>Maltschvirus</taxon>
        <taxon>Maltschvirus maltsch</taxon>
    </lineage>
</organism>
<keyword evidence="2 10" id="KW-0929">Antimicrobial</keyword>
<feature type="active site" description="Proton donor/acceptor" evidence="10">
    <location>
        <position position="15"/>
    </location>
</feature>
<protein>
    <recommendedName>
        <fullName evidence="10">Endolysin</fullName>
        <ecNumber evidence="10">3.2.1.17</ecNumber>
    </recommendedName>
    <alternativeName>
        <fullName evidence="10">Lysis protein</fullName>
    </alternativeName>
    <alternativeName>
        <fullName evidence="10">Lysozyme</fullName>
    </alternativeName>
    <alternativeName>
        <fullName evidence="10">Muramidase</fullName>
    </alternativeName>
</protein>
<keyword evidence="3 10" id="KW-1188">Viral release from host cell</keyword>
<dbReference type="PANTHER" id="PTHR38107">
    <property type="match status" value="1"/>
</dbReference>
<dbReference type="InterPro" id="IPR034690">
    <property type="entry name" value="Endolysin_T4_type"/>
</dbReference>
<keyword evidence="6 10" id="KW-0204">Cytolysis</keyword>
<dbReference type="HAMAP" id="MF_04110">
    <property type="entry name" value="ENDOLYSIN_T4"/>
    <property type="match status" value="1"/>
</dbReference>
<sequence>MEISKNGLDLIKTFEGCKLKAYLCPAKVWTIGYGATYYEDGSKVKAGDVITEERAVGLLKKLVANFYHEIKGINQNQFDAITSFCYNLGNGNFNASTLKKKIVANPNDPSIEAEFLKWNKAGGKVLKGLTIRRSVEWKLYSKK</sequence>
<feature type="active site" description="Proton donor/acceptor" evidence="10">
    <location>
        <position position="24"/>
    </location>
</feature>
<evidence type="ECO:0000256" key="6">
    <source>
        <dbReference type="ARBA" id="ARBA00022852"/>
    </source>
</evidence>
<keyword evidence="8 10" id="KW-1035">Host cytoplasm</keyword>
<evidence type="ECO:0000256" key="7">
    <source>
        <dbReference type="ARBA" id="ARBA00023142"/>
    </source>
</evidence>
<evidence type="ECO:0000256" key="9">
    <source>
        <dbReference type="ARBA" id="ARBA00023295"/>
    </source>
</evidence>
<reference evidence="12" key="1">
    <citation type="submission" date="2020-04" db="EMBL/GenBank/DDBJ databases">
        <authorList>
            <person name="Chiriac C."/>
            <person name="Salcher M."/>
            <person name="Ghai R."/>
            <person name="Kavagutti S V."/>
        </authorList>
    </citation>
    <scope>NUCLEOTIDE SEQUENCE</scope>
</reference>
<dbReference type="GO" id="GO:0009253">
    <property type="term" value="P:peptidoglycan catabolic process"/>
    <property type="evidence" value="ECO:0007669"/>
    <property type="project" value="UniProtKB-UniRule"/>
</dbReference>
<dbReference type="InterPro" id="IPR023347">
    <property type="entry name" value="Lysozyme_dom_sf"/>
</dbReference>
<comment type="similarity">
    <text evidence="10 11">Belongs to the glycosyl hydrolase 24 family.</text>
</comment>
<dbReference type="GO" id="GO:0030430">
    <property type="term" value="C:host cell cytoplasm"/>
    <property type="evidence" value="ECO:0007669"/>
    <property type="project" value="UniProtKB-SubCell"/>
</dbReference>
<dbReference type="GO" id="GO:0016998">
    <property type="term" value="P:cell wall macromolecule catabolic process"/>
    <property type="evidence" value="ECO:0007669"/>
    <property type="project" value="InterPro"/>
</dbReference>
<gene>
    <name evidence="12" type="ORF">UFOVP105_5</name>
</gene>
<comment type="catalytic activity">
    <reaction evidence="1 10 11">
        <text>Hydrolysis of (1-&gt;4)-beta-linkages between N-acetylmuramic acid and N-acetyl-D-glucosamine residues in a peptidoglycan and between N-acetyl-D-glucosamine residues in chitodextrins.</text>
        <dbReference type="EC" id="3.2.1.17"/>
    </reaction>
</comment>
<dbReference type="Pfam" id="PF00959">
    <property type="entry name" value="Phage_lysozyme"/>
    <property type="match status" value="1"/>
</dbReference>
<dbReference type="CDD" id="cd00737">
    <property type="entry name" value="lyz_endolysin_autolysin"/>
    <property type="match status" value="1"/>
</dbReference>
<keyword evidence="7 10" id="KW-0578">Host cell lysis by virus</keyword>
<comment type="function">
    <text evidence="10">Endolysin with lysozyme activity that degrades host peptidoglycans and participates with the holin and spanin proteins in the sequential events which lead to the programmed host cell lysis releasing the mature viral particles. Once the holin has permeabilized the host cell membrane, the endolysin can reach the periplasm and break down the peptidoglycan layer.</text>
</comment>
<accession>A0A6J5KZL0</accession>
<dbReference type="InterPro" id="IPR051018">
    <property type="entry name" value="Bacteriophage_GH24"/>
</dbReference>
<evidence type="ECO:0000256" key="2">
    <source>
        <dbReference type="ARBA" id="ARBA00022529"/>
    </source>
</evidence>
<evidence type="ECO:0000256" key="8">
    <source>
        <dbReference type="ARBA" id="ARBA00023200"/>
    </source>
</evidence>
<keyword evidence="4 10" id="KW-0081">Bacteriolytic enzyme</keyword>
<dbReference type="EMBL" id="LR796222">
    <property type="protein sequence ID" value="CAB4127944.1"/>
    <property type="molecule type" value="Genomic_DNA"/>
</dbReference>
<name>A0A6J5KZL0_9CAUD</name>
<evidence type="ECO:0000256" key="1">
    <source>
        <dbReference type="ARBA" id="ARBA00000632"/>
    </source>
</evidence>